<dbReference type="EMBL" id="QDHA01000010">
    <property type="protein sequence ID" value="RCJ09604.1"/>
    <property type="molecule type" value="Genomic_DNA"/>
</dbReference>
<dbReference type="AlphaFoldDB" id="A0A367PPW7"/>
<reference evidence="2 3" key="1">
    <citation type="submission" date="2018-04" db="EMBL/GenBank/DDBJ databases">
        <title>Cupriavidus necator CR12 genome sequencing and assembly.</title>
        <authorList>
            <person name="Ben Fekih I."/>
            <person name="Mazhar H.S."/>
            <person name="Bello S.K."/>
            <person name="Rensing C."/>
        </authorList>
    </citation>
    <scope>NUCLEOTIDE SEQUENCE [LARGE SCALE GENOMIC DNA]</scope>
    <source>
        <strain evidence="2 3">CR12</strain>
    </source>
</reference>
<dbReference type="RefSeq" id="WP_114131063.1">
    <property type="nucleotide sequence ID" value="NZ_CP068434.1"/>
</dbReference>
<sequence>MGRSHRRPWFAGFLLVVFLAAQLAAAAYACTGSRYQAEHSGTMAAMTESCADMAASDSQQGIDQSGLCLAHCQADAKNADHASPQLPAFMPVLMRVIEPTRVVLAEVRVALRAEAEARGPPPLTILHCSFQT</sequence>
<evidence type="ECO:0000313" key="2">
    <source>
        <dbReference type="EMBL" id="RCJ09604.1"/>
    </source>
</evidence>
<organism evidence="2 3">
    <name type="scientific">Cupriavidus necator</name>
    <name type="common">Alcaligenes eutrophus</name>
    <name type="synonym">Ralstonia eutropha</name>
    <dbReference type="NCBI Taxonomy" id="106590"/>
    <lineage>
        <taxon>Bacteria</taxon>
        <taxon>Pseudomonadati</taxon>
        <taxon>Pseudomonadota</taxon>
        <taxon>Betaproteobacteria</taxon>
        <taxon>Burkholderiales</taxon>
        <taxon>Burkholderiaceae</taxon>
        <taxon>Cupriavidus</taxon>
    </lineage>
</organism>
<keyword evidence="1" id="KW-0732">Signal</keyword>
<feature type="chain" id="PRO_5016702568" description="Copper resistance protein" evidence="1">
    <location>
        <begin position="30"/>
        <end position="132"/>
    </location>
</feature>
<proteinExistence type="predicted"/>
<evidence type="ECO:0008006" key="4">
    <source>
        <dbReference type="Google" id="ProtNLM"/>
    </source>
</evidence>
<name>A0A367PPW7_CUPNE</name>
<evidence type="ECO:0000313" key="3">
    <source>
        <dbReference type="Proteomes" id="UP000253501"/>
    </source>
</evidence>
<protein>
    <recommendedName>
        <fullName evidence="4">Copper resistance protein</fullName>
    </recommendedName>
</protein>
<dbReference type="PROSITE" id="PS51257">
    <property type="entry name" value="PROKAR_LIPOPROTEIN"/>
    <property type="match status" value="1"/>
</dbReference>
<feature type="signal peptide" evidence="1">
    <location>
        <begin position="1"/>
        <end position="29"/>
    </location>
</feature>
<dbReference type="Proteomes" id="UP000253501">
    <property type="component" value="Unassembled WGS sequence"/>
</dbReference>
<evidence type="ECO:0000256" key="1">
    <source>
        <dbReference type="SAM" id="SignalP"/>
    </source>
</evidence>
<gene>
    <name evidence="2" type="ORF">DDK22_05295</name>
</gene>
<accession>A0A367PPW7</accession>
<comment type="caution">
    <text evidence="2">The sequence shown here is derived from an EMBL/GenBank/DDBJ whole genome shotgun (WGS) entry which is preliminary data.</text>
</comment>